<dbReference type="Proteomes" id="UP000887579">
    <property type="component" value="Unplaced"/>
</dbReference>
<evidence type="ECO:0000313" key="1">
    <source>
        <dbReference type="Proteomes" id="UP000887579"/>
    </source>
</evidence>
<dbReference type="WBParaSite" id="ES5_v2.g11570.t1">
    <property type="protein sequence ID" value="ES5_v2.g11570.t1"/>
    <property type="gene ID" value="ES5_v2.g11570"/>
</dbReference>
<reference evidence="2" key="1">
    <citation type="submission" date="2022-11" db="UniProtKB">
        <authorList>
            <consortium name="WormBaseParasite"/>
        </authorList>
    </citation>
    <scope>IDENTIFICATION</scope>
</reference>
<protein>
    <submittedName>
        <fullName evidence="2">TIL domain-containing protein</fullName>
    </submittedName>
</protein>
<organism evidence="1 2">
    <name type="scientific">Panagrolaimus sp. ES5</name>
    <dbReference type="NCBI Taxonomy" id="591445"/>
    <lineage>
        <taxon>Eukaryota</taxon>
        <taxon>Metazoa</taxon>
        <taxon>Ecdysozoa</taxon>
        <taxon>Nematoda</taxon>
        <taxon>Chromadorea</taxon>
        <taxon>Rhabditida</taxon>
        <taxon>Tylenchina</taxon>
        <taxon>Panagrolaimomorpha</taxon>
        <taxon>Panagrolaimoidea</taxon>
        <taxon>Panagrolaimidae</taxon>
        <taxon>Panagrolaimus</taxon>
    </lineage>
</organism>
<evidence type="ECO:0000313" key="2">
    <source>
        <dbReference type="WBParaSite" id="ES5_v2.g11570.t1"/>
    </source>
</evidence>
<sequence>MAKLLIACFAVICLTLIITQNSHAFPTAIKNINVDGLSPDDCRKDEDFLQCGTCQKTCKDPNPKCDSKCKAPMCQCKAGTVRATDGQCVKPEECPPNSIN</sequence>
<proteinExistence type="predicted"/>
<name>A0AC34F3X6_9BILA</name>
<accession>A0AC34F3X6</accession>